<feature type="compositionally biased region" description="Basic and acidic residues" evidence="5">
    <location>
        <begin position="147"/>
        <end position="159"/>
    </location>
</feature>
<evidence type="ECO:0000256" key="4">
    <source>
        <dbReference type="ARBA" id="ARBA00022490"/>
    </source>
</evidence>
<evidence type="ECO:0000313" key="8">
    <source>
        <dbReference type="Proteomes" id="UP000432089"/>
    </source>
</evidence>
<dbReference type="EMBL" id="VZDO01000007">
    <property type="protein sequence ID" value="KAB0680059.1"/>
    <property type="molecule type" value="Genomic_DNA"/>
</dbReference>
<evidence type="ECO:0000256" key="2">
    <source>
        <dbReference type="ARBA" id="ARBA00009695"/>
    </source>
</evidence>
<keyword evidence="4" id="KW-0963">Cytoplasm</keyword>
<evidence type="ECO:0000256" key="3">
    <source>
        <dbReference type="ARBA" id="ARBA00018111"/>
    </source>
</evidence>
<dbReference type="GO" id="GO:0005737">
    <property type="term" value="C:cytoplasm"/>
    <property type="evidence" value="ECO:0007669"/>
    <property type="project" value="UniProtKB-SubCell"/>
</dbReference>
<dbReference type="Pfam" id="PF02631">
    <property type="entry name" value="RecX_HTH2"/>
    <property type="match status" value="1"/>
</dbReference>
<evidence type="ECO:0000259" key="6">
    <source>
        <dbReference type="Pfam" id="PF02631"/>
    </source>
</evidence>
<proteinExistence type="inferred from homology"/>
<dbReference type="InterPro" id="IPR053924">
    <property type="entry name" value="RecX_HTH_2nd"/>
</dbReference>
<comment type="caution">
    <text evidence="7">The sequence shown here is derived from an EMBL/GenBank/DDBJ whole genome shotgun (WGS) entry which is preliminary data.</text>
</comment>
<dbReference type="Proteomes" id="UP000432089">
    <property type="component" value="Unassembled WGS sequence"/>
</dbReference>
<feature type="compositionally biased region" description="Basic residues" evidence="5">
    <location>
        <begin position="137"/>
        <end position="146"/>
    </location>
</feature>
<organism evidence="7 8">
    <name type="scientific">Plantimonas leprariae</name>
    <dbReference type="NCBI Taxonomy" id="2615207"/>
    <lineage>
        <taxon>Bacteria</taxon>
        <taxon>Pseudomonadati</taxon>
        <taxon>Pseudomonadota</taxon>
        <taxon>Alphaproteobacteria</taxon>
        <taxon>Hyphomicrobiales</taxon>
        <taxon>Aurantimonadaceae</taxon>
        <taxon>Plantimonas</taxon>
    </lineage>
</organism>
<comment type="similarity">
    <text evidence="2">Belongs to the RecX family.</text>
</comment>
<name>A0A7V7PPV3_9HYPH</name>
<sequence>MRPGGEARAVRPKPVTVDWLFRAGAHYLERYASSAENLRRVLARKVERRVATHEEPPDETARAAHAAMIEEALGRFTELKLIDDASFAESKLRSLRRAGASSRQAQAKLAAKGVDRQTVAEVVAGDETSEREAAHRYASRRRLGPHRTREREERRERDVAAMMRAGFGYADAKAAIDGLPDEAE</sequence>
<accession>A0A7V7PPV3</accession>
<gene>
    <name evidence="7" type="ORF">F6X38_10620</name>
</gene>
<evidence type="ECO:0000313" key="7">
    <source>
        <dbReference type="EMBL" id="KAB0680059.1"/>
    </source>
</evidence>
<feature type="region of interest" description="Disordered" evidence="5">
    <location>
        <begin position="125"/>
        <end position="159"/>
    </location>
</feature>
<dbReference type="AlphaFoldDB" id="A0A7V7PPV3"/>
<evidence type="ECO:0000256" key="5">
    <source>
        <dbReference type="SAM" id="MobiDB-lite"/>
    </source>
</evidence>
<keyword evidence="8" id="KW-1185">Reference proteome</keyword>
<comment type="subcellular location">
    <subcellularLocation>
        <location evidence="1">Cytoplasm</location>
    </subcellularLocation>
</comment>
<protein>
    <recommendedName>
        <fullName evidence="3">Regulatory protein RecX</fullName>
    </recommendedName>
</protein>
<feature type="domain" description="RecX second three-helical" evidence="6">
    <location>
        <begin position="83"/>
        <end position="122"/>
    </location>
</feature>
<reference evidence="7 8" key="1">
    <citation type="submission" date="2019-09" db="EMBL/GenBank/DDBJ databases">
        <title>YIM 132180 draft genome.</title>
        <authorList>
            <person name="Zhang K."/>
        </authorList>
    </citation>
    <scope>NUCLEOTIDE SEQUENCE [LARGE SCALE GENOMIC DNA]</scope>
    <source>
        <strain evidence="7 8">YIM 132180</strain>
    </source>
</reference>
<evidence type="ECO:0000256" key="1">
    <source>
        <dbReference type="ARBA" id="ARBA00004496"/>
    </source>
</evidence>